<protein>
    <recommendedName>
        <fullName evidence="1">Copper amine oxidase-like N-terminal domain-containing protein</fullName>
    </recommendedName>
</protein>
<proteinExistence type="predicted"/>
<keyword evidence="3" id="KW-1185">Reference proteome</keyword>
<sequence>MKIIIRTVILLFIMNLALLYMHYSQLADAKGDSEEVLQYVQEIEVINRKDSLIVRQHFRKLDSRRHEIILPTEGKEFTCFMDTDSSCSRINDNVTAFLEGDEDRQSISYEIPKSDSMVNRKLFKEPFAALKNAVPVSTMLHVTDETGIGGMWVSGLEFVGSKKMNMVDYSLFKGEGQVTDLYWQHTELPIAYKGSNLSILGQPVDEESAAQLNNDLMALNADHLIIAIDPKGKQLQTDRFIITNQKLSAIANTVVEKGVQSQFVLSTAEDLVANLITSILIDSPAGKESARRAFGELKENLTVDQYEALRNLVSAQRGAPMDAVKLDGLIGEVSGFKTSFVQQNSIRKYPFHFEDNRPAVINGELQEDVQIVVKDGRTLYPAKQVLTANGYTVSSNERSIYIESEAEKFRFSLRDSFYVLNEKKYTLRDFPFELIGDDYYFEEDALRRLFHLSIQKHEDKISITSLVEGESK</sequence>
<gene>
    <name evidence="2" type="ORF">SLU01_04450</name>
</gene>
<evidence type="ECO:0000313" key="2">
    <source>
        <dbReference type="EMBL" id="GEN82133.1"/>
    </source>
</evidence>
<dbReference type="RefSeq" id="WP_147054864.1">
    <property type="nucleotide sequence ID" value="NZ_BJYL01000004.1"/>
</dbReference>
<organism evidence="2 3">
    <name type="scientific">Sporosarcina luteola</name>
    <dbReference type="NCBI Taxonomy" id="582850"/>
    <lineage>
        <taxon>Bacteria</taxon>
        <taxon>Bacillati</taxon>
        <taxon>Bacillota</taxon>
        <taxon>Bacilli</taxon>
        <taxon>Bacillales</taxon>
        <taxon>Caryophanaceae</taxon>
        <taxon>Sporosarcina</taxon>
    </lineage>
</organism>
<comment type="caution">
    <text evidence="2">The sequence shown here is derived from an EMBL/GenBank/DDBJ whole genome shotgun (WGS) entry which is preliminary data.</text>
</comment>
<reference evidence="2 3" key="1">
    <citation type="submission" date="2019-07" db="EMBL/GenBank/DDBJ databases">
        <title>Whole genome shotgun sequence of Sporosarcina luteola NBRC 105378.</title>
        <authorList>
            <person name="Hosoyama A."/>
            <person name="Uohara A."/>
            <person name="Ohji S."/>
            <person name="Ichikawa N."/>
        </authorList>
    </citation>
    <scope>NUCLEOTIDE SEQUENCE [LARGE SCALE GENOMIC DNA]</scope>
    <source>
        <strain evidence="2 3">NBRC 105378</strain>
    </source>
</reference>
<dbReference type="AlphaFoldDB" id="A0A511Z3V6"/>
<dbReference type="InterPro" id="IPR012854">
    <property type="entry name" value="Cu_amine_oxidase-like_N"/>
</dbReference>
<dbReference type="OrthoDB" id="2431422at2"/>
<feature type="domain" description="Copper amine oxidase-like N-terminal" evidence="1">
    <location>
        <begin position="363"/>
        <end position="459"/>
    </location>
</feature>
<evidence type="ECO:0000259" key="1">
    <source>
        <dbReference type="Pfam" id="PF07833"/>
    </source>
</evidence>
<dbReference type="Proteomes" id="UP000321901">
    <property type="component" value="Unassembled WGS sequence"/>
</dbReference>
<evidence type="ECO:0000313" key="3">
    <source>
        <dbReference type="Proteomes" id="UP000321901"/>
    </source>
</evidence>
<name>A0A511Z3V6_9BACL</name>
<dbReference type="Pfam" id="PF07833">
    <property type="entry name" value="Cu_amine_oxidN1"/>
    <property type="match status" value="1"/>
</dbReference>
<dbReference type="EMBL" id="BJYL01000004">
    <property type="protein sequence ID" value="GEN82133.1"/>
    <property type="molecule type" value="Genomic_DNA"/>
</dbReference>
<accession>A0A511Z3V6</accession>